<name>A0A9P4X4U3_9HYPO</name>
<comment type="caution">
    <text evidence="2">The sequence shown here is derived from an EMBL/GenBank/DDBJ whole genome shotgun (WGS) entry which is preliminary data.</text>
</comment>
<feature type="region of interest" description="Disordered" evidence="1">
    <location>
        <begin position="1"/>
        <end position="21"/>
    </location>
</feature>
<reference evidence="2 3" key="1">
    <citation type="submission" date="2018-06" db="EMBL/GenBank/DDBJ databases">
        <title>Genome analysis of cellulolytic fungus Trichoderma lentiforme CFAM-422.</title>
        <authorList>
            <person name="Steindorff A.S."/>
            <person name="Formighieri E.F."/>
            <person name="Midorikawa G.E.O."/>
            <person name="Tamietti M.S."/>
            <person name="Ramos E.Z."/>
            <person name="Silva A.S."/>
            <person name="Bon E.P.S."/>
            <person name="Mendes T.D."/>
            <person name="Damaso M.C.T."/>
            <person name="Favaro L.C.L."/>
        </authorList>
    </citation>
    <scope>NUCLEOTIDE SEQUENCE [LARGE SCALE GENOMIC DNA]</scope>
    <source>
        <strain evidence="2 3">CFAM-422</strain>
    </source>
</reference>
<protein>
    <submittedName>
        <fullName evidence="2">Uncharacterized protein</fullName>
    </submittedName>
</protein>
<proteinExistence type="predicted"/>
<evidence type="ECO:0000313" key="3">
    <source>
        <dbReference type="Proteomes" id="UP000801864"/>
    </source>
</evidence>
<feature type="region of interest" description="Disordered" evidence="1">
    <location>
        <begin position="257"/>
        <end position="276"/>
    </location>
</feature>
<evidence type="ECO:0000256" key="1">
    <source>
        <dbReference type="SAM" id="MobiDB-lite"/>
    </source>
</evidence>
<keyword evidence="3" id="KW-1185">Reference proteome</keyword>
<dbReference type="Proteomes" id="UP000801864">
    <property type="component" value="Unassembled WGS sequence"/>
</dbReference>
<evidence type="ECO:0000313" key="2">
    <source>
        <dbReference type="EMBL" id="KAF3060565.1"/>
    </source>
</evidence>
<sequence length="573" mass="64355">MAQPVLGGDEHAPPTSFTTRRPPVVFDDSIIIAATHPNLQGNPVIDGSFLSDFYAFNYLLKGLGSEQTWLTAADPHKLLAKREHYLHGNPFQDRKIVLDRDLLERGELTPVTVIQSSEMIDRFLQEVRTGSKKAKSQAAPLLLLVFCHGGEHEFFLNSGNGEKGLTLTRLKEAIEPGCRVTLVSTAYESGGWVVRDSSDPSFQPMDMTLLSASKEESNSWQRSLSVGRYCGSVFASSLIDTLTSTASPLLQHVDGAATNNDTANKEPSDLQPRNPNQQQTLTYNAFCQSILDTCRDKVHRLWREQGFTFSAQGDEWEHSWTGRSGIPLTHFEQRWNALAVYPYTGSLKRKLDMDPDPSNPSFQYKGSTRTGGKELIDELGEAIHQNRVVDMARLFLQTCPGDENRGWYHLTNGVLENAARGLPDDEELVPWITADMIRFRWEMSLLCDHIVSFFGLRAPNGLICLLWDDRAWYYHNESTPRSQLAMYDDIRSYLLRRRFPHSGGNSHGPPFVRVVGYLAAALVETTQTFDECMAKADEILAFVKALKGNFHEHVVQNGNVVESGQKWFKTIGK</sequence>
<organism evidence="2 3">
    <name type="scientific">Trichoderma lentiforme</name>
    <dbReference type="NCBI Taxonomy" id="1567552"/>
    <lineage>
        <taxon>Eukaryota</taxon>
        <taxon>Fungi</taxon>
        <taxon>Dikarya</taxon>
        <taxon>Ascomycota</taxon>
        <taxon>Pezizomycotina</taxon>
        <taxon>Sordariomycetes</taxon>
        <taxon>Hypocreomycetidae</taxon>
        <taxon>Hypocreales</taxon>
        <taxon>Hypocreaceae</taxon>
        <taxon>Trichoderma</taxon>
    </lineage>
</organism>
<dbReference type="EMBL" id="QLNT01000023">
    <property type="protein sequence ID" value="KAF3060565.1"/>
    <property type="molecule type" value="Genomic_DNA"/>
</dbReference>
<accession>A0A9P4X4U3</accession>
<gene>
    <name evidence="2" type="ORF">CFAM422_011135</name>
</gene>
<dbReference type="AlphaFoldDB" id="A0A9P4X4U3"/>